<sequence length="341" mass="37734">MAQNSPSSSTSSLRPNQSILCGPPKRDKVRRQKKRDGGKTENETESEQAARERASRIIQSASVPQQHLETDTRVAQAGVIPLDPRPSYQSVANHQLSLSAPHFGTLSILKPGRVVRTTSQQSCKETRAKNRQRADVKKSRKGLQVTVRGNHSATGRQAGRQTSKPSAATQRITEHNSSTTQIENERKKSSDATLPCPALPTDSATFIASPTFCLAWCIRTGDDVLRKWKEDNYTSTREGACPIRKLRLDLDHEPIPENFTPKAKNSANQHIAFIGDYTQISNFRELKAPTCFVQKNKDKPTLALPAPAVQPVDQPRTSPDQGALDRLEATEPTPPRLRLVR</sequence>
<name>A0A9P7R867_9PEZI</name>
<dbReference type="AlphaFoldDB" id="A0A9P7R867"/>
<keyword evidence="3" id="KW-1185">Reference proteome</keyword>
<reference evidence="2" key="1">
    <citation type="submission" date="2021-05" db="EMBL/GenBank/DDBJ databases">
        <title>Comparative genomics of three Colletotrichum scovillei strains and genetic complementation revealed genes involved fungal growth and virulence on chili pepper.</title>
        <authorList>
            <person name="Hsieh D.-K."/>
            <person name="Chuang S.-C."/>
            <person name="Chen C.-Y."/>
            <person name="Chao Y.-T."/>
            <person name="Lu M.-Y.J."/>
            <person name="Lee M.-H."/>
            <person name="Shih M.-C."/>
        </authorList>
    </citation>
    <scope>NUCLEOTIDE SEQUENCE</scope>
    <source>
        <strain evidence="2">Coll-153</strain>
    </source>
</reference>
<dbReference type="EMBL" id="JAESDN010000005">
    <property type="protein sequence ID" value="KAG7050694.1"/>
    <property type="molecule type" value="Genomic_DNA"/>
</dbReference>
<evidence type="ECO:0000256" key="1">
    <source>
        <dbReference type="SAM" id="MobiDB-lite"/>
    </source>
</evidence>
<gene>
    <name evidence="2" type="ORF">JMJ77_013437</name>
</gene>
<evidence type="ECO:0000313" key="3">
    <source>
        <dbReference type="Proteomes" id="UP000699042"/>
    </source>
</evidence>
<feature type="compositionally biased region" description="Low complexity" evidence="1">
    <location>
        <begin position="1"/>
        <end position="12"/>
    </location>
</feature>
<comment type="caution">
    <text evidence="2">The sequence shown here is derived from an EMBL/GenBank/DDBJ whole genome shotgun (WGS) entry which is preliminary data.</text>
</comment>
<feature type="region of interest" description="Disordered" evidence="1">
    <location>
        <begin position="117"/>
        <end position="194"/>
    </location>
</feature>
<feature type="region of interest" description="Disordered" evidence="1">
    <location>
        <begin position="304"/>
        <end position="341"/>
    </location>
</feature>
<proteinExistence type="predicted"/>
<feature type="compositionally biased region" description="Basic and acidic residues" evidence="1">
    <location>
        <begin position="35"/>
        <end position="55"/>
    </location>
</feature>
<protein>
    <submittedName>
        <fullName evidence="2">Uncharacterized protein</fullName>
    </submittedName>
</protein>
<organism evidence="2 3">
    <name type="scientific">Colletotrichum scovillei</name>
    <dbReference type="NCBI Taxonomy" id="1209932"/>
    <lineage>
        <taxon>Eukaryota</taxon>
        <taxon>Fungi</taxon>
        <taxon>Dikarya</taxon>
        <taxon>Ascomycota</taxon>
        <taxon>Pezizomycotina</taxon>
        <taxon>Sordariomycetes</taxon>
        <taxon>Hypocreomycetidae</taxon>
        <taxon>Glomerellales</taxon>
        <taxon>Glomerellaceae</taxon>
        <taxon>Colletotrichum</taxon>
        <taxon>Colletotrichum acutatum species complex</taxon>
    </lineage>
</organism>
<dbReference type="Proteomes" id="UP000699042">
    <property type="component" value="Unassembled WGS sequence"/>
</dbReference>
<feature type="compositionally biased region" description="Polar residues" evidence="1">
    <location>
        <begin position="147"/>
        <end position="182"/>
    </location>
</feature>
<evidence type="ECO:0000313" key="2">
    <source>
        <dbReference type="EMBL" id="KAG7050694.1"/>
    </source>
</evidence>
<feature type="compositionally biased region" description="Polar residues" evidence="1">
    <location>
        <begin position="57"/>
        <end position="67"/>
    </location>
</feature>
<feature type="region of interest" description="Disordered" evidence="1">
    <location>
        <begin position="1"/>
        <end position="70"/>
    </location>
</feature>
<feature type="compositionally biased region" description="Basic and acidic residues" evidence="1">
    <location>
        <begin position="124"/>
        <end position="137"/>
    </location>
</feature>
<accession>A0A9P7R867</accession>